<dbReference type="Gene3D" id="3.40.50.300">
    <property type="entry name" value="P-loop containing nucleotide triphosphate hydrolases"/>
    <property type="match status" value="1"/>
</dbReference>
<organism evidence="2">
    <name type="scientific">Cucumis melo</name>
    <name type="common">Muskmelon</name>
    <dbReference type="NCBI Taxonomy" id="3656"/>
    <lineage>
        <taxon>Eukaryota</taxon>
        <taxon>Viridiplantae</taxon>
        <taxon>Streptophyta</taxon>
        <taxon>Embryophyta</taxon>
        <taxon>Tracheophyta</taxon>
        <taxon>Spermatophyta</taxon>
        <taxon>Magnoliopsida</taxon>
        <taxon>eudicotyledons</taxon>
        <taxon>Gunneridae</taxon>
        <taxon>Pentapetalae</taxon>
        <taxon>rosids</taxon>
        <taxon>fabids</taxon>
        <taxon>Cucurbitales</taxon>
        <taxon>Cucurbitaceae</taxon>
        <taxon>Benincaseae</taxon>
        <taxon>Cucumis</taxon>
    </lineage>
</organism>
<dbReference type="Gramene" id="MELO3C035685.2.1">
    <property type="protein sequence ID" value="MELO3C035685.2.1"/>
    <property type="gene ID" value="MELO3C035685.2"/>
</dbReference>
<proteinExistence type="predicted"/>
<dbReference type="PANTHER" id="PTHR45623:SF14">
    <property type="entry name" value="CHROMODOMAIN-HELICASE-DNA-BINDING PROTEIN 1"/>
    <property type="match status" value="1"/>
</dbReference>
<evidence type="ECO:0000256" key="1">
    <source>
        <dbReference type="ARBA" id="ARBA00023242"/>
    </source>
</evidence>
<dbReference type="GO" id="GO:0000785">
    <property type="term" value="C:chromatin"/>
    <property type="evidence" value="ECO:0007669"/>
    <property type="project" value="TreeGrafter"/>
</dbReference>
<accession>A0A9I9EM33</accession>
<dbReference type="GO" id="GO:0034728">
    <property type="term" value="P:nucleosome organization"/>
    <property type="evidence" value="ECO:0007669"/>
    <property type="project" value="TreeGrafter"/>
</dbReference>
<protein>
    <submittedName>
        <fullName evidence="2">Uncharacterized protein</fullName>
    </submittedName>
</protein>
<name>A0A9I9EM33_CUCME</name>
<dbReference type="InterPro" id="IPR027417">
    <property type="entry name" value="P-loop_NTPase"/>
</dbReference>
<dbReference type="GO" id="GO:0003677">
    <property type="term" value="F:DNA binding"/>
    <property type="evidence" value="ECO:0007669"/>
    <property type="project" value="TreeGrafter"/>
</dbReference>
<dbReference type="GO" id="GO:0003682">
    <property type="term" value="F:chromatin binding"/>
    <property type="evidence" value="ECO:0007669"/>
    <property type="project" value="TreeGrafter"/>
</dbReference>
<dbReference type="PANTHER" id="PTHR45623">
    <property type="entry name" value="CHROMODOMAIN-HELICASE-DNA-BINDING PROTEIN 3-RELATED-RELATED"/>
    <property type="match status" value="1"/>
</dbReference>
<dbReference type="AlphaFoldDB" id="A0A9I9EM33"/>
<dbReference type="GO" id="GO:0005634">
    <property type="term" value="C:nucleus"/>
    <property type="evidence" value="ECO:0007669"/>
    <property type="project" value="TreeGrafter"/>
</dbReference>
<sequence>MLYDISIDYMTEILSRRLEDTVCTQISKFITLMNSAKSTDIDREKCCRLASHCLSLQQSPLHILCNVAFVMFVGNIDHSLQSIIASVELVGRRGLSDVGYFLFHPKGNSRNYISASTKKVECCCLSSDGKLLASGGSDKKLANLYMELKPCILSCVIKDVEKSLPPKIECILSLLQKQHYKWILEPNLVYGNQARSRAHRIRQQEVVNIYKFVTSSSIEEDILERAKKRWY</sequence>
<dbReference type="EnsemblPlants" id="MELO3C035685.2.1">
    <property type="protein sequence ID" value="MELO3C035685.2.1"/>
    <property type="gene ID" value="MELO3C035685.2"/>
</dbReference>
<dbReference type="SUPFAM" id="SSF52540">
    <property type="entry name" value="P-loop containing nucleoside triphosphate hydrolases"/>
    <property type="match status" value="1"/>
</dbReference>
<reference evidence="2" key="1">
    <citation type="submission" date="2023-03" db="UniProtKB">
        <authorList>
            <consortium name="EnsemblPlants"/>
        </authorList>
    </citation>
    <scope>IDENTIFICATION</scope>
</reference>
<dbReference type="GO" id="GO:0140658">
    <property type="term" value="F:ATP-dependent chromatin remodeler activity"/>
    <property type="evidence" value="ECO:0007669"/>
    <property type="project" value="TreeGrafter"/>
</dbReference>
<keyword evidence="1" id="KW-0539">Nucleus</keyword>
<evidence type="ECO:0000313" key="2">
    <source>
        <dbReference type="EnsemblPlants" id="MELO3C035685.2.1"/>
    </source>
</evidence>
<dbReference type="GO" id="GO:0016887">
    <property type="term" value="F:ATP hydrolysis activity"/>
    <property type="evidence" value="ECO:0007669"/>
    <property type="project" value="TreeGrafter"/>
</dbReference>
<dbReference type="GO" id="GO:0042393">
    <property type="term" value="F:histone binding"/>
    <property type="evidence" value="ECO:0007669"/>
    <property type="project" value="TreeGrafter"/>
</dbReference>